<gene>
    <name evidence="4" type="ORF">IWX46DRAFT_614238</name>
</gene>
<organism evidence="4 5">
    <name type="scientific">Phyllosticta citricarpa</name>
    <dbReference type="NCBI Taxonomy" id="55181"/>
    <lineage>
        <taxon>Eukaryota</taxon>
        <taxon>Fungi</taxon>
        <taxon>Dikarya</taxon>
        <taxon>Ascomycota</taxon>
        <taxon>Pezizomycotina</taxon>
        <taxon>Dothideomycetes</taxon>
        <taxon>Dothideomycetes incertae sedis</taxon>
        <taxon>Botryosphaeriales</taxon>
        <taxon>Phyllostictaceae</taxon>
        <taxon>Phyllosticta</taxon>
    </lineage>
</organism>
<protein>
    <submittedName>
        <fullName evidence="4">Gryzun, putative trafficking through golgi-domain-containing protein</fullName>
    </submittedName>
</protein>
<evidence type="ECO:0000259" key="3">
    <source>
        <dbReference type="Pfam" id="PF11817"/>
    </source>
</evidence>
<dbReference type="PANTHER" id="PTHR14374">
    <property type="entry name" value="FOIE GRAS"/>
    <property type="match status" value="1"/>
</dbReference>
<feature type="compositionally biased region" description="Pro residues" evidence="1">
    <location>
        <begin position="332"/>
        <end position="341"/>
    </location>
</feature>
<dbReference type="Pfam" id="PF07919">
    <property type="entry name" value="Gryzun"/>
    <property type="match status" value="2"/>
</dbReference>
<evidence type="ECO:0000313" key="4">
    <source>
        <dbReference type="EMBL" id="KAK7532623.1"/>
    </source>
</evidence>
<feature type="domain" description="Trafficking protein particle complex subunit 11" evidence="3">
    <location>
        <begin position="400"/>
        <end position="676"/>
    </location>
</feature>
<feature type="compositionally biased region" description="Polar residues" evidence="1">
    <location>
        <begin position="1178"/>
        <end position="1190"/>
    </location>
</feature>
<sequence>MSRCPPASSSSHRTKRLPDLPKPCSSKPLVERSPCSPPVAYGLPPINTMDAYPLPYVEHNLPFVVLSGLGSDTLINSSYEPHTLLKDRGIEIDSAVPVVSGDRALQLRQEFLNADGRDAPWNSLPKNRGDIKGFRVKAVGRGYVLPPRKAQPPQISPDETPPGTPQLGNGHKWVLHSPISPLSPGSPTFPDGVMTPLWVAKHQYHIPAVFISFFTLTSEDGRDSLNDNQLKAEINRIKSLFLNSGYKTHYAVVLLSDKSIFESPEIEDRLANIRRTTGLDPRHSLFFLPASSSRAELTSFVHQVLTTVQPICVEHYRDLSKHARRKKGRSNIPPPTAPPTRGPIHTLAAPGWNVRYDFKLGIFAEFRQEMDAACRHYNLAIDGLLDGDGVFETTASWSPRWDETRLLADSIAIRIIRCFMWNNSPTSAVQSWQNYRNRMRDLLDRRGKGSANYGWQAWESRWAVVMAEIIQRVQPPIFQIVENNIDRYPLFSPPEKQVPIGERLAPWHLVHHPGYWYKIAAERAVSRRVLAEDLPEEDRMPPGMSPATKVANRYGTYDTFLVPEPHVEFPHPVHGGQGYDHAADIVDLFNKAIGEFHARGQQRLCDRLQLAIGKELLHAGRHSEAMGSLKPLWEGMCWRDERWWPLVSEVTWALNTCSKHCGEEETFMATEWELHSRLLRTNPKKVYDFNNCLDSFTQKEGHVFPKVTIDAGKVMSCLSTTVAFAAGEGHVAEPLNTQIAVRSNAQRGSMPITLSSIRIDFAGPLGRIELQHEEKAEATPATEVSLTEVIRSGIAPSFKGCADLSFPAGAVRTFNFPIILKEDGDVNVQQTCFEIQTDRFTLQSVFEGQPEAPPVWWYMGKNGLKSKRLARNFEDPVLRVLPKPPKMEVRLVNLQKQYYTNENVVLDLQIKNDEEEDTEASLEIQLLNHTKEHLDFDWVDAEHAETSVLPGKSIGKMAPGSKQTKSLSFVAPPDSQKYSLEVKVVYHVLSDPDVPISKIMAGELVFIDPFEATYDFAPQVHPDPWPSFFCVDDAQKLEPPNEMSPTQAFGLASRYLLKARIGSYAEEDLIIVDADLAVHSVHGGAMCSVAKVPVVDAEAVISPQAVHLRNFVVDVRKISLEDRRSSTLESSISVTWRRKRPLSEAAGEMLEKPITSTIAHPKLIASNAEPRVLASARPSHSTLSTAPLSGTPTAPSDADSSAVAPPKTPTQNQQSPSPQLIHFTLYLENPTMHFLTFDVSMDASDDFAFAGPKLTALHVLPLSRCAVPYNVLPLVSGTWVEVRCRVQDRYFNKVLKVLPTEGMRAVGAREGRDGGGVAIWADVVEGE</sequence>
<accession>A0ABR1LDD9</accession>
<feature type="region of interest" description="Disordered" evidence="1">
    <location>
        <begin position="146"/>
        <end position="170"/>
    </location>
</feature>
<comment type="caution">
    <text evidence="4">The sequence shown here is derived from an EMBL/GenBank/DDBJ whole genome shotgun (WGS) entry which is preliminary data.</text>
</comment>
<feature type="compositionally biased region" description="Low complexity" evidence="1">
    <location>
        <begin position="1191"/>
        <end position="1219"/>
    </location>
</feature>
<dbReference type="Proteomes" id="UP001365128">
    <property type="component" value="Unassembled WGS sequence"/>
</dbReference>
<keyword evidence="5" id="KW-1185">Reference proteome</keyword>
<feature type="region of interest" description="Disordered" evidence="1">
    <location>
        <begin position="1"/>
        <end position="33"/>
    </location>
</feature>
<name>A0ABR1LDD9_9PEZI</name>
<dbReference type="InterPro" id="IPR021773">
    <property type="entry name" value="TPC11"/>
</dbReference>
<dbReference type="PANTHER" id="PTHR14374:SF0">
    <property type="entry name" value="TRAFFICKING PROTEIN PARTICLE COMPLEX SUBUNIT 11"/>
    <property type="match status" value="1"/>
</dbReference>
<feature type="region of interest" description="Disordered" evidence="1">
    <location>
        <begin position="322"/>
        <end position="343"/>
    </location>
</feature>
<evidence type="ECO:0000313" key="5">
    <source>
        <dbReference type="Proteomes" id="UP001365128"/>
    </source>
</evidence>
<feature type="domain" description="Gryzun putative trafficking through Golgi" evidence="2">
    <location>
        <begin position="1213"/>
        <end position="1305"/>
    </location>
</feature>
<dbReference type="InterPro" id="IPR012880">
    <property type="entry name" value="Gryzun"/>
</dbReference>
<dbReference type="Pfam" id="PF11817">
    <property type="entry name" value="Foie-gras_1"/>
    <property type="match status" value="1"/>
</dbReference>
<dbReference type="EMBL" id="JBBPDW010000050">
    <property type="protein sequence ID" value="KAK7532623.1"/>
    <property type="molecule type" value="Genomic_DNA"/>
</dbReference>
<evidence type="ECO:0000259" key="2">
    <source>
        <dbReference type="Pfam" id="PF07919"/>
    </source>
</evidence>
<evidence type="ECO:0000256" key="1">
    <source>
        <dbReference type="SAM" id="MobiDB-lite"/>
    </source>
</evidence>
<feature type="domain" description="Gryzun putative trafficking through Golgi" evidence="2">
    <location>
        <begin position="707"/>
        <end position="1186"/>
    </location>
</feature>
<proteinExistence type="predicted"/>
<reference evidence="4 5" key="1">
    <citation type="submission" date="2024-04" db="EMBL/GenBank/DDBJ databases">
        <title>Phyllosticta paracitricarpa is synonymous to the EU quarantine fungus P. citricarpa based on phylogenomic analyses.</title>
        <authorList>
            <consortium name="Lawrence Berkeley National Laboratory"/>
            <person name="Van Ingen-Buijs V.A."/>
            <person name="Van Westerhoven A.C."/>
            <person name="Haridas S."/>
            <person name="Skiadas P."/>
            <person name="Martin F."/>
            <person name="Groenewald J.Z."/>
            <person name="Crous P.W."/>
            <person name="Seidl M.F."/>
        </authorList>
    </citation>
    <scope>NUCLEOTIDE SEQUENCE [LARGE SCALE GENOMIC DNA]</scope>
    <source>
        <strain evidence="4 5">CBS 122670</strain>
    </source>
</reference>
<feature type="region of interest" description="Disordered" evidence="1">
    <location>
        <begin position="1174"/>
        <end position="1219"/>
    </location>
</feature>